<name>A0A8U0IDH5_9EURY</name>
<proteinExistence type="predicted"/>
<keyword evidence="3" id="KW-1185">Reference proteome</keyword>
<organism evidence="2 3">
    <name type="scientific">Halorussus gelatinilyticus</name>
    <dbReference type="NCBI Taxonomy" id="2937524"/>
    <lineage>
        <taxon>Archaea</taxon>
        <taxon>Methanobacteriati</taxon>
        <taxon>Methanobacteriota</taxon>
        <taxon>Stenosarchaea group</taxon>
        <taxon>Halobacteria</taxon>
        <taxon>Halobacteriales</taxon>
        <taxon>Haladaptataceae</taxon>
        <taxon>Halorussus</taxon>
    </lineage>
</organism>
<evidence type="ECO:0000313" key="2">
    <source>
        <dbReference type="EMBL" id="UPV98814.1"/>
    </source>
</evidence>
<dbReference type="EMBL" id="CP096658">
    <property type="protein sequence ID" value="UPV98814.1"/>
    <property type="molecule type" value="Genomic_DNA"/>
</dbReference>
<keyword evidence="1" id="KW-0812">Transmembrane</keyword>
<evidence type="ECO:0000313" key="3">
    <source>
        <dbReference type="Proteomes" id="UP000830434"/>
    </source>
</evidence>
<keyword evidence="1" id="KW-0472">Membrane</keyword>
<dbReference type="Proteomes" id="UP000830434">
    <property type="component" value="Chromosome"/>
</dbReference>
<dbReference type="AlphaFoldDB" id="A0A8U0IDH5"/>
<gene>
    <name evidence="2" type="ORF">M0R88_09745</name>
</gene>
<sequence length="42" mass="4531">MVRFSTLVILAGIVLLFVPIPPVATILGILTILVGILMRWLG</sequence>
<feature type="transmembrane region" description="Helical" evidence="1">
    <location>
        <begin position="7"/>
        <end position="38"/>
    </location>
</feature>
<protein>
    <submittedName>
        <fullName evidence="2">Transporter</fullName>
    </submittedName>
</protein>
<reference evidence="2" key="1">
    <citation type="submission" date="2022-04" db="EMBL/GenBank/DDBJ databases">
        <title>Diverse halophilic archaea isolated from saline environments.</title>
        <authorList>
            <person name="Cui H.-L."/>
        </authorList>
    </citation>
    <scope>NUCLEOTIDE SEQUENCE</scope>
    <source>
        <strain evidence="2">XZYJT40</strain>
    </source>
</reference>
<dbReference type="GeneID" id="72190138"/>
<dbReference type="KEGG" id="haxz:M0R88_09745"/>
<keyword evidence="1" id="KW-1133">Transmembrane helix</keyword>
<evidence type="ECO:0000256" key="1">
    <source>
        <dbReference type="SAM" id="Phobius"/>
    </source>
</evidence>
<dbReference type="RefSeq" id="WP_248653320.1">
    <property type="nucleotide sequence ID" value="NZ_CP096658.1"/>
</dbReference>
<accession>A0A8U0IDH5</accession>